<dbReference type="PANTHER" id="PTHR35866:SF1">
    <property type="entry name" value="YKGJ FAMILY CYSTEINE CLUSTER PROTEIN"/>
    <property type="match status" value="1"/>
</dbReference>
<dbReference type="GO" id="GO:0008168">
    <property type="term" value="F:methyltransferase activity"/>
    <property type="evidence" value="ECO:0007669"/>
    <property type="project" value="UniProtKB-KW"/>
</dbReference>
<comment type="caution">
    <text evidence="1">The sequence shown here is derived from an EMBL/GenBank/DDBJ whole genome shotgun (WGS) entry which is preliminary data.</text>
</comment>
<sequence length="188" mass="22292">MKNFIQIDNNSINFGSCENCDAKCCKGENGTIFSQILKEEFETLYEIFPILFIFGNLNFLKPVILLSDGFNSCFYLKNNICSIYKNRPKVCKNYPFSPNIDNKIYIDNSCPEVYKGENKITLLNYDFKNYQDKYIETHYLFENLNKNDFKKVFTIKAIDFYKYIGKDSSRYLTYHKKSLKNLKNYKIL</sequence>
<organism evidence="1 2">
    <name type="scientific">Aliarcobacter thereius</name>
    <dbReference type="NCBI Taxonomy" id="544718"/>
    <lineage>
        <taxon>Bacteria</taxon>
        <taxon>Pseudomonadati</taxon>
        <taxon>Campylobacterota</taxon>
        <taxon>Epsilonproteobacteria</taxon>
        <taxon>Campylobacterales</taxon>
        <taxon>Arcobacteraceae</taxon>
        <taxon>Aliarcobacter</taxon>
    </lineage>
</organism>
<dbReference type="GO" id="GO:0032259">
    <property type="term" value="P:methylation"/>
    <property type="evidence" value="ECO:0007669"/>
    <property type="project" value="UniProtKB-KW"/>
</dbReference>
<dbReference type="EMBL" id="LCUJ01000001">
    <property type="protein sequence ID" value="OCM00052.1"/>
    <property type="molecule type" value="Genomic_DNA"/>
</dbReference>
<evidence type="ECO:0000313" key="1">
    <source>
        <dbReference type="EMBL" id="OCM00052.1"/>
    </source>
</evidence>
<dbReference type="InterPro" id="IPR005358">
    <property type="entry name" value="Puta_zinc/iron-chelating_dom"/>
</dbReference>
<evidence type="ECO:0000313" key="2">
    <source>
        <dbReference type="Proteomes" id="UP000093281"/>
    </source>
</evidence>
<name>A0A1C0B905_9BACT</name>
<dbReference type="PATRIC" id="fig|544718.43.peg.999"/>
<protein>
    <submittedName>
        <fullName evidence="1">Flagellin N-methylase</fullName>
    </submittedName>
</protein>
<dbReference type="STRING" id="544718.AAX25_01028"/>
<keyword evidence="1" id="KW-0282">Flagellum</keyword>
<reference evidence="2" key="1">
    <citation type="submission" date="2015-05" db="EMBL/GenBank/DDBJ databases">
        <authorList>
            <person name="Rovetto F."/>
            <person name="Cocolin L."/>
            <person name="Illeghems K."/>
            <person name="Van Nieuwerburgh F."/>
            <person name="Houf K."/>
        </authorList>
    </citation>
    <scope>NUCLEOTIDE SEQUENCE [LARGE SCALE GENOMIC DNA]</scope>
    <source>
        <strain evidence="2">DU22</strain>
    </source>
</reference>
<dbReference type="AlphaFoldDB" id="A0A1C0B905"/>
<keyword evidence="1" id="KW-0808">Transferase</keyword>
<keyword evidence="1" id="KW-0966">Cell projection</keyword>
<gene>
    <name evidence="1" type="ORF">AAX29_00042</name>
</gene>
<dbReference type="RefSeq" id="WP_066183085.1">
    <property type="nucleotide sequence ID" value="NZ_LCUJ01000001.1"/>
</dbReference>
<keyword evidence="1" id="KW-0969">Cilium</keyword>
<proteinExistence type="predicted"/>
<dbReference type="PANTHER" id="PTHR35866">
    <property type="entry name" value="PUTATIVE-RELATED"/>
    <property type="match status" value="1"/>
</dbReference>
<keyword evidence="1" id="KW-0489">Methyltransferase</keyword>
<dbReference type="Pfam" id="PF03692">
    <property type="entry name" value="CxxCxxCC"/>
    <property type="match status" value="1"/>
</dbReference>
<dbReference type="Proteomes" id="UP000093281">
    <property type="component" value="Unassembled WGS sequence"/>
</dbReference>
<dbReference type="OrthoDB" id="9810361at2"/>
<accession>A0A1C0B905</accession>